<evidence type="ECO:0000313" key="1">
    <source>
        <dbReference type="EMBL" id="PXX47799.1"/>
    </source>
</evidence>
<evidence type="ECO:0008006" key="3">
    <source>
        <dbReference type="Google" id="ProtNLM"/>
    </source>
</evidence>
<dbReference type="RefSeq" id="WP_110254128.1">
    <property type="nucleotide sequence ID" value="NZ_QJKB01000001.1"/>
</dbReference>
<reference evidence="1 2" key="1">
    <citation type="submission" date="2018-05" db="EMBL/GenBank/DDBJ databases">
        <title>Genomic Encyclopedia of Type Strains, Phase IV (KMG-IV): sequencing the most valuable type-strain genomes for metagenomic binning, comparative biology and taxonomic classification.</title>
        <authorList>
            <person name="Goeker M."/>
        </authorList>
    </citation>
    <scope>NUCLEOTIDE SEQUENCE [LARGE SCALE GENOMIC DNA]</scope>
    <source>
        <strain evidence="1 2">DSM 19792</strain>
    </source>
</reference>
<proteinExistence type="predicted"/>
<sequence length="525" mass="56251">MTTTLSSLGAAATQLNVAAGASQALVLDKSAGSAALPVDAASSPAATPSYQLNLRTARTVLVPQTYDQTGSVPAPATQWLENKSDDTLSYMLEKNARSTTVAGRFNGVASGLIERFQTTHGEFKQAVIGSYPAQASASQNVAELSQARLNNLREHADQSLGLSVTLASGRSVEFSIKSNVDGLSVEASSSAELTESESRALEKLAAGLEKTANSYFADQRINLDALASFDTFAISSLKLDIKVGEQELNFNINQSHHQLNIKSASGEIDIDVSHDNPGLRGNAAQRNKAIQLFLGQIDNAGNRGSADKELVSLYKDAFSIMQKINTEEDGSDLSTQLPGRAPSFWDDAAQPLLTGLADFSAKIGGVVSTPNPARLQESDYFNYQVSQKTTQQGHAANGNISQILDSRLSAAFHQELKSDVKPVLTGDMGSQNYRYSKVEDHASSKLVLGFDKNQLNSASLEKSSDRLLTVSRVEFGKLVSTQNHPDTQDSKINLQVNTGPHASASAQAQQRLRMVDSLRNQIFLD</sequence>
<dbReference type="EMBL" id="QJKB01000001">
    <property type="protein sequence ID" value="PXX47799.1"/>
    <property type="molecule type" value="Genomic_DNA"/>
</dbReference>
<comment type="caution">
    <text evidence="1">The sequence shown here is derived from an EMBL/GenBank/DDBJ whole genome shotgun (WGS) entry which is preliminary data.</text>
</comment>
<dbReference type="Proteomes" id="UP000247792">
    <property type="component" value="Unassembled WGS sequence"/>
</dbReference>
<protein>
    <recommendedName>
        <fullName evidence="3">Lactate dehydrogenase</fullName>
    </recommendedName>
</protein>
<accession>A0A318JK40</accession>
<organism evidence="1 2">
    <name type="scientific">Undibacterium pigrum</name>
    <dbReference type="NCBI Taxonomy" id="401470"/>
    <lineage>
        <taxon>Bacteria</taxon>
        <taxon>Pseudomonadati</taxon>
        <taxon>Pseudomonadota</taxon>
        <taxon>Betaproteobacteria</taxon>
        <taxon>Burkholderiales</taxon>
        <taxon>Oxalobacteraceae</taxon>
        <taxon>Undibacterium</taxon>
    </lineage>
</organism>
<name>A0A318JK40_9BURK</name>
<gene>
    <name evidence="1" type="ORF">DFR42_1011397</name>
</gene>
<dbReference type="AlphaFoldDB" id="A0A318JK40"/>
<keyword evidence="2" id="KW-1185">Reference proteome</keyword>
<dbReference type="OrthoDB" id="5941093at2"/>
<evidence type="ECO:0000313" key="2">
    <source>
        <dbReference type="Proteomes" id="UP000247792"/>
    </source>
</evidence>